<organism evidence="1 2">
    <name type="scientific">Terribacillus halophilus</name>
    <dbReference type="NCBI Taxonomy" id="361279"/>
    <lineage>
        <taxon>Bacteria</taxon>
        <taxon>Bacillati</taxon>
        <taxon>Bacillota</taxon>
        <taxon>Bacilli</taxon>
        <taxon>Bacillales</taxon>
        <taxon>Bacillaceae</taxon>
        <taxon>Terribacillus</taxon>
    </lineage>
</organism>
<dbReference type="AlphaFoldDB" id="A0A1G6ILP9"/>
<dbReference type="RefSeq" id="WP_425288271.1">
    <property type="nucleotide sequence ID" value="NZ_FMZB01000001.1"/>
</dbReference>
<proteinExistence type="predicted"/>
<dbReference type="Pfam" id="PF19567">
    <property type="entry name" value="CpsB_CapC"/>
    <property type="match status" value="1"/>
</dbReference>
<keyword evidence="2" id="KW-1185">Reference proteome</keyword>
<protein>
    <submittedName>
        <fullName evidence="1">Uncharacterized protein</fullName>
    </submittedName>
</protein>
<name>A0A1G6ILP9_9BACI</name>
<evidence type="ECO:0000313" key="1">
    <source>
        <dbReference type="EMBL" id="SDC07373.1"/>
    </source>
</evidence>
<dbReference type="GO" id="GO:0030145">
    <property type="term" value="F:manganese ion binding"/>
    <property type="evidence" value="ECO:0007669"/>
    <property type="project" value="InterPro"/>
</dbReference>
<accession>A0A1G6ILP9</accession>
<sequence length="56" mass="6106">MGDSFCLDVHFHILHGLDDGPSTLGESLKITEEAVFEGIDTIGDKITYNSPSEHLC</sequence>
<dbReference type="STRING" id="361279.SAMN05421663_101323"/>
<evidence type="ECO:0000313" key="2">
    <source>
        <dbReference type="Proteomes" id="UP000198666"/>
    </source>
</evidence>
<dbReference type="Proteomes" id="UP000198666">
    <property type="component" value="Unassembled WGS sequence"/>
</dbReference>
<gene>
    <name evidence="1" type="ORF">SAMN05421663_101323</name>
</gene>
<dbReference type="InterPro" id="IPR016667">
    <property type="entry name" value="Caps_polysacc_synth_CpsB/CapC"/>
</dbReference>
<reference evidence="2" key="1">
    <citation type="submission" date="2016-10" db="EMBL/GenBank/DDBJ databases">
        <authorList>
            <person name="Varghese N."/>
            <person name="Submissions S."/>
        </authorList>
    </citation>
    <scope>NUCLEOTIDE SEQUENCE [LARGE SCALE GENOMIC DNA]</scope>
    <source>
        <strain evidence="2">DSM 21620</strain>
    </source>
</reference>
<dbReference type="GO" id="GO:0004725">
    <property type="term" value="F:protein tyrosine phosphatase activity"/>
    <property type="evidence" value="ECO:0007669"/>
    <property type="project" value="InterPro"/>
</dbReference>
<dbReference type="EMBL" id="FMZB01000001">
    <property type="protein sequence ID" value="SDC07373.1"/>
    <property type="molecule type" value="Genomic_DNA"/>
</dbReference>
<dbReference type="Gene3D" id="3.20.20.140">
    <property type="entry name" value="Metal-dependent hydrolases"/>
    <property type="match status" value="1"/>
</dbReference>